<feature type="region of interest" description="Disordered" evidence="1">
    <location>
        <begin position="89"/>
        <end position="136"/>
    </location>
</feature>
<evidence type="ECO:0000313" key="2">
    <source>
        <dbReference type="EMBL" id="KAJ8035259.1"/>
    </source>
</evidence>
<comment type="caution">
    <text evidence="2">The sequence shown here is derived from an EMBL/GenBank/DDBJ whole genome shotgun (WGS) entry which is preliminary data.</text>
</comment>
<accession>A0A9Q1BZ76</accession>
<protein>
    <submittedName>
        <fullName evidence="2">Uncharacterized protein</fullName>
    </submittedName>
</protein>
<reference evidence="2" key="1">
    <citation type="submission" date="2021-10" db="EMBL/GenBank/DDBJ databases">
        <title>Tropical sea cucumber genome reveals ecological adaptation and Cuvierian tubules defense mechanism.</title>
        <authorList>
            <person name="Chen T."/>
        </authorList>
    </citation>
    <scope>NUCLEOTIDE SEQUENCE</scope>
    <source>
        <strain evidence="2">Nanhai2018</strain>
        <tissue evidence="2">Muscle</tissue>
    </source>
</reference>
<keyword evidence="3" id="KW-1185">Reference proteome</keyword>
<dbReference type="OrthoDB" id="2109241at2759"/>
<dbReference type="PANTHER" id="PTHR33887:SF5">
    <property type="entry name" value="PB1 DOMAIN-CONTAINING PROTEIN"/>
    <property type="match status" value="1"/>
</dbReference>
<proteinExistence type="predicted"/>
<dbReference type="Pfam" id="PF15874">
    <property type="entry name" value="Il2rg"/>
    <property type="match status" value="1"/>
</dbReference>
<dbReference type="InterPro" id="IPR039471">
    <property type="entry name" value="CXorf65-like"/>
</dbReference>
<evidence type="ECO:0000256" key="1">
    <source>
        <dbReference type="SAM" id="MobiDB-lite"/>
    </source>
</evidence>
<dbReference type="AlphaFoldDB" id="A0A9Q1BZ76"/>
<gene>
    <name evidence="2" type="ORF">HOLleu_22424</name>
</gene>
<dbReference type="EMBL" id="JAIZAY010000010">
    <property type="protein sequence ID" value="KAJ8035259.1"/>
    <property type="molecule type" value="Genomic_DNA"/>
</dbReference>
<evidence type="ECO:0000313" key="3">
    <source>
        <dbReference type="Proteomes" id="UP001152320"/>
    </source>
</evidence>
<dbReference type="PANTHER" id="PTHR33887">
    <property type="entry name" value="PB1 DOMAIN-CONTAINING PROTEIN"/>
    <property type="match status" value="1"/>
</dbReference>
<organism evidence="2 3">
    <name type="scientific">Holothuria leucospilota</name>
    <name type="common">Black long sea cucumber</name>
    <name type="synonym">Mertensiothuria leucospilota</name>
    <dbReference type="NCBI Taxonomy" id="206669"/>
    <lineage>
        <taxon>Eukaryota</taxon>
        <taxon>Metazoa</taxon>
        <taxon>Echinodermata</taxon>
        <taxon>Eleutherozoa</taxon>
        <taxon>Echinozoa</taxon>
        <taxon>Holothuroidea</taxon>
        <taxon>Aspidochirotacea</taxon>
        <taxon>Aspidochirotida</taxon>
        <taxon>Holothuriidae</taxon>
        <taxon>Holothuria</taxon>
    </lineage>
</organism>
<feature type="compositionally biased region" description="Basic and acidic residues" evidence="1">
    <location>
        <begin position="105"/>
        <end position="115"/>
    </location>
</feature>
<sequence length="136" mass="15382">MLLLENIKERCHCDRNVEVELSDTQGNIKFLAESPTRYANEVLQERETCVLLRVEKSGESGEEQKAEYFPLLNDDDAITESFLARLSTKEKLSINSGKGSKKKNKKDDRGRDANRHPRSGGAKSTTPTGRRTSKQR</sequence>
<dbReference type="Proteomes" id="UP001152320">
    <property type="component" value="Chromosome 10"/>
</dbReference>
<name>A0A9Q1BZ76_HOLLE</name>